<dbReference type="EMBL" id="DSVI01000019">
    <property type="protein sequence ID" value="HGT48822.1"/>
    <property type="molecule type" value="Genomic_DNA"/>
</dbReference>
<dbReference type="AlphaFoldDB" id="A0A832G7Q7"/>
<feature type="domain" description="HD" evidence="1">
    <location>
        <begin position="24"/>
        <end position="114"/>
    </location>
</feature>
<dbReference type="SUPFAM" id="SSF109604">
    <property type="entry name" value="HD-domain/PDEase-like"/>
    <property type="match status" value="1"/>
</dbReference>
<name>A0A832G7Q7_9BACT</name>
<dbReference type="PANTHER" id="PTHR38659:SF2">
    <property type="entry name" value="HDIG DOMAIN PROTEIN"/>
    <property type="match status" value="1"/>
</dbReference>
<proteinExistence type="predicted"/>
<reference evidence="2" key="1">
    <citation type="journal article" date="2020" name="mSystems">
        <title>Genome- and Community-Level Interaction Insights into Carbon Utilization and Element Cycling Functions of Hydrothermarchaeota in Hydrothermal Sediment.</title>
        <authorList>
            <person name="Zhou Z."/>
            <person name="Liu Y."/>
            <person name="Xu W."/>
            <person name="Pan J."/>
            <person name="Luo Z.H."/>
            <person name="Li M."/>
        </authorList>
    </citation>
    <scope>NUCLEOTIDE SEQUENCE [LARGE SCALE GENOMIC DNA]</scope>
    <source>
        <strain evidence="2">SpSt-500</strain>
    </source>
</reference>
<dbReference type="Gene3D" id="1.10.3210.10">
    <property type="entry name" value="Hypothetical protein af1432"/>
    <property type="match status" value="1"/>
</dbReference>
<dbReference type="InterPro" id="IPR006674">
    <property type="entry name" value="HD_domain"/>
</dbReference>
<evidence type="ECO:0000313" key="2">
    <source>
        <dbReference type="EMBL" id="HGT48822.1"/>
    </source>
</evidence>
<accession>A0A832G7Q7</accession>
<organism evidence="2">
    <name type="scientific">Ignavibacterium album</name>
    <dbReference type="NCBI Taxonomy" id="591197"/>
    <lineage>
        <taxon>Bacteria</taxon>
        <taxon>Pseudomonadati</taxon>
        <taxon>Ignavibacteriota</taxon>
        <taxon>Ignavibacteria</taxon>
        <taxon>Ignavibacteriales</taxon>
        <taxon>Ignavibacteriaceae</taxon>
        <taxon>Ignavibacterium</taxon>
    </lineage>
</organism>
<gene>
    <name evidence="2" type="ORF">ENS56_12350</name>
</gene>
<sequence length="187" mass="21478">MENYLDRDYCLSLLKEYTQNESLLKHAFAVESCVKAYAKKFGQDENYWGNVALLHDFDYEKFPTAEEHPFKGAEILRERNFPEDFIQSILSHADYTGVKRETLLQKTLFACDELAGFLTAVAYVRPSKSIDEVEVKSVKKKLKDKAFARAVNREDIIKGAEELGVELDEHIAFCIEAMKQNKELLGL</sequence>
<comment type="caution">
    <text evidence="2">The sequence shown here is derived from an EMBL/GenBank/DDBJ whole genome shotgun (WGS) entry which is preliminary data.</text>
</comment>
<dbReference type="Pfam" id="PF01966">
    <property type="entry name" value="HD"/>
    <property type="match status" value="1"/>
</dbReference>
<evidence type="ECO:0000259" key="1">
    <source>
        <dbReference type="Pfam" id="PF01966"/>
    </source>
</evidence>
<protein>
    <submittedName>
        <fullName evidence="2">HDIG domain-containing protein</fullName>
    </submittedName>
</protein>
<dbReference type="PANTHER" id="PTHR38659">
    <property type="entry name" value="METAL-DEPENDENT PHOSPHOHYDROLASE"/>
    <property type="match status" value="1"/>
</dbReference>
<dbReference type="InterPro" id="IPR006675">
    <property type="entry name" value="HDIG_dom"/>
</dbReference>
<dbReference type="NCBIfam" id="TIGR00277">
    <property type="entry name" value="HDIG"/>
    <property type="match status" value="1"/>
</dbReference>